<dbReference type="Proteomes" id="UP001281003">
    <property type="component" value="Unassembled WGS sequence"/>
</dbReference>
<name>A0AAE0PLX6_SORBR</name>
<dbReference type="InterPro" id="IPR025714">
    <property type="entry name" value="Methyltranfer_dom"/>
</dbReference>
<reference evidence="3" key="1">
    <citation type="journal article" date="2023" name="Mol. Phylogenet. Evol.">
        <title>Genome-scale phylogeny and comparative genomics of the fungal order Sordariales.</title>
        <authorList>
            <person name="Hensen N."/>
            <person name="Bonometti L."/>
            <person name="Westerberg I."/>
            <person name="Brannstrom I.O."/>
            <person name="Guillou S."/>
            <person name="Cros-Aarteil S."/>
            <person name="Calhoun S."/>
            <person name="Haridas S."/>
            <person name="Kuo A."/>
            <person name="Mondo S."/>
            <person name="Pangilinan J."/>
            <person name="Riley R."/>
            <person name="LaButti K."/>
            <person name="Andreopoulos B."/>
            <person name="Lipzen A."/>
            <person name="Chen C."/>
            <person name="Yan M."/>
            <person name="Daum C."/>
            <person name="Ng V."/>
            <person name="Clum A."/>
            <person name="Steindorff A."/>
            <person name="Ohm R.A."/>
            <person name="Martin F."/>
            <person name="Silar P."/>
            <person name="Natvig D.O."/>
            <person name="Lalanne C."/>
            <person name="Gautier V."/>
            <person name="Ament-Velasquez S.L."/>
            <person name="Kruys A."/>
            <person name="Hutchinson M.I."/>
            <person name="Powell A.J."/>
            <person name="Barry K."/>
            <person name="Miller A.N."/>
            <person name="Grigoriev I.V."/>
            <person name="Debuchy R."/>
            <person name="Gladieux P."/>
            <person name="Hiltunen Thoren M."/>
            <person name="Johannesson H."/>
        </authorList>
    </citation>
    <scope>NUCLEOTIDE SEQUENCE</scope>
    <source>
        <strain evidence="3">FGSC 1904</strain>
    </source>
</reference>
<evidence type="ECO:0000256" key="1">
    <source>
        <dbReference type="ARBA" id="ARBA00038158"/>
    </source>
</evidence>
<keyword evidence="3" id="KW-0489">Methyltransferase</keyword>
<dbReference type="Pfam" id="PF13847">
    <property type="entry name" value="Methyltransf_31"/>
    <property type="match status" value="1"/>
</dbReference>
<dbReference type="AlphaFoldDB" id="A0AAE0PLX6"/>
<protein>
    <submittedName>
        <fullName evidence="3">S-adenosyl-L-methionine-dependent methyltransferase</fullName>
    </submittedName>
</protein>
<reference evidence="3" key="2">
    <citation type="submission" date="2023-07" db="EMBL/GenBank/DDBJ databases">
        <authorList>
            <consortium name="Lawrence Berkeley National Laboratory"/>
            <person name="Haridas S."/>
            <person name="Hensen N."/>
            <person name="Bonometti L."/>
            <person name="Westerberg I."/>
            <person name="Brannstrom I.O."/>
            <person name="Guillou S."/>
            <person name="Cros-Aarteil S."/>
            <person name="Calhoun S."/>
            <person name="Kuo A."/>
            <person name="Mondo S."/>
            <person name="Pangilinan J."/>
            <person name="Riley R."/>
            <person name="LaButti K."/>
            <person name="Andreopoulos B."/>
            <person name="Lipzen A."/>
            <person name="Chen C."/>
            <person name="Yanf M."/>
            <person name="Daum C."/>
            <person name="Ng V."/>
            <person name="Clum A."/>
            <person name="Steindorff A."/>
            <person name="Ohm R."/>
            <person name="Martin F."/>
            <person name="Silar P."/>
            <person name="Natvig D."/>
            <person name="Lalanne C."/>
            <person name="Gautier V."/>
            <person name="Ament-velasquez S.L."/>
            <person name="Kruys A."/>
            <person name="Hutchinson M.I."/>
            <person name="Powell A.J."/>
            <person name="Barry K."/>
            <person name="Miller A.N."/>
            <person name="Grigoriev I.V."/>
            <person name="Debuchy R."/>
            <person name="Gladieux P."/>
            <person name="Thoren M.H."/>
            <person name="Johannesson H."/>
        </authorList>
    </citation>
    <scope>NUCLEOTIDE SEQUENCE</scope>
    <source>
        <strain evidence="3">FGSC 1904</strain>
    </source>
</reference>
<keyword evidence="4" id="KW-1185">Reference proteome</keyword>
<proteinExistence type="inferred from homology"/>
<gene>
    <name evidence="3" type="ORF">B0T20DRAFT_136583</name>
</gene>
<dbReference type="SUPFAM" id="SSF53335">
    <property type="entry name" value="S-adenosyl-L-methionine-dependent methyltransferases"/>
    <property type="match status" value="1"/>
</dbReference>
<dbReference type="EMBL" id="JAUTDP010000002">
    <property type="protein sequence ID" value="KAK3402312.1"/>
    <property type="molecule type" value="Genomic_DNA"/>
</dbReference>
<keyword evidence="3" id="KW-0808">Transferase</keyword>
<accession>A0AAE0PLX6</accession>
<sequence length="285" mass="31748">MTSQQHTAYTIGHAPSQIKHHEWRTASNSAPHLLPHLASLLTTNPSLKLLDIGCGPGTISASLAQRLLPSGHVLATDISDSVLERAKDHALSQGLSVPDNISFQKASVYELPSPDGHFDVVHAHQVLCHLDSPVPAIREMLRVCKPGGLLSLRESDMKMWCFWPELPSLITFHDLIVNVMLANKGQDKGGRKLVSWVLDAGVERKDVEAGFGTWCYSQEEDRKWWGEAMIERLRTGEMRKKGIELALTTEEGVEEMIRGWREWMGREDANLGIVNGEVIVRKPEV</sequence>
<dbReference type="PANTHER" id="PTHR43591:SF24">
    <property type="entry name" value="2-METHOXY-6-POLYPRENYL-1,4-BENZOQUINOL METHYLASE, MITOCHONDRIAL"/>
    <property type="match status" value="1"/>
</dbReference>
<comment type="caution">
    <text evidence="3">The sequence shown here is derived from an EMBL/GenBank/DDBJ whole genome shotgun (WGS) entry which is preliminary data.</text>
</comment>
<evidence type="ECO:0000313" key="3">
    <source>
        <dbReference type="EMBL" id="KAK3402312.1"/>
    </source>
</evidence>
<comment type="similarity">
    <text evidence="1">Belongs to the methyltransferase superfamily. LaeA methyltransferase family.</text>
</comment>
<dbReference type="GO" id="GO:0008168">
    <property type="term" value="F:methyltransferase activity"/>
    <property type="evidence" value="ECO:0007669"/>
    <property type="project" value="UniProtKB-KW"/>
</dbReference>
<dbReference type="Gene3D" id="3.40.50.150">
    <property type="entry name" value="Vaccinia Virus protein VP39"/>
    <property type="match status" value="1"/>
</dbReference>
<dbReference type="InterPro" id="IPR029063">
    <property type="entry name" value="SAM-dependent_MTases_sf"/>
</dbReference>
<dbReference type="CDD" id="cd02440">
    <property type="entry name" value="AdoMet_MTases"/>
    <property type="match status" value="1"/>
</dbReference>
<evidence type="ECO:0000259" key="2">
    <source>
        <dbReference type="Pfam" id="PF13847"/>
    </source>
</evidence>
<dbReference type="PANTHER" id="PTHR43591">
    <property type="entry name" value="METHYLTRANSFERASE"/>
    <property type="match status" value="1"/>
</dbReference>
<organism evidence="3 4">
    <name type="scientific">Sordaria brevicollis</name>
    <dbReference type="NCBI Taxonomy" id="83679"/>
    <lineage>
        <taxon>Eukaryota</taxon>
        <taxon>Fungi</taxon>
        <taxon>Dikarya</taxon>
        <taxon>Ascomycota</taxon>
        <taxon>Pezizomycotina</taxon>
        <taxon>Sordariomycetes</taxon>
        <taxon>Sordariomycetidae</taxon>
        <taxon>Sordariales</taxon>
        <taxon>Sordariaceae</taxon>
        <taxon>Sordaria</taxon>
    </lineage>
</organism>
<dbReference type="GO" id="GO:0032259">
    <property type="term" value="P:methylation"/>
    <property type="evidence" value="ECO:0007669"/>
    <property type="project" value="UniProtKB-KW"/>
</dbReference>
<feature type="domain" description="Methyltransferase" evidence="2">
    <location>
        <begin position="45"/>
        <end position="159"/>
    </location>
</feature>
<evidence type="ECO:0000313" key="4">
    <source>
        <dbReference type="Proteomes" id="UP001281003"/>
    </source>
</evidence>